<evidence type="ECO:0000313" key="2">
    <source>
        <dbReference type="Proteomes" id="UP000315636"/>
    </source>
</evidence>
<name>A0A521DAV0_9BACL</name>
<dbReference type="SUPFAM" id="SSF52540">
    <property type="entry name" value="P-loop containing nucleoside triphosphate hydrolases"/>
    <property type="match status" value="1"/>
</dbReference>
<dbReference type="RefSeq" id="WP_142505528.1">
    <property type="nucleotide sequence ID" value="NZ_FXTI01000005.1"/>
</dbReference>
<dbReference type="EMBL" id="FXTI01000005">
    <property type="protein sequence ID" value="SMO68010.1"/>
    <property type="molecule type" value="Genomic_DNA"/>
</dbReference>
<evidence type="ECO:0000313" key="1">
    <source>
        <dbReference type="EMBL" id="SMO68010.1"/>
    </source>
</evidence>
<keyword evidence="2" id="KW-1185">Reference proteome</keyword>
<organism evidence="1 2">
    <name type="scientific">Melghirimyces algeriensis</name>
    <dbReference type="NCBI Taxonomy" id="910412"/>
    <lineage>
        <taxon>Bacteria</taxon>
        <taxon>Bacillati</taxon>
        <taxon>Bacillota</taxon>
        <taxon>Bacilli</taxon>
        <taxon>Bacillales</taxon>
        <taxon>Thermoactinomycetaceae</taxon>
        <taxon>Melghirimyces</taxon>
    </lineage>
</organism>
<dbReference type="Proteomes" id="UP000315636">
    <property type="component" value="Unassembled WGS sequence"/>
</dbReference>
<protein>
    <submittedName>
        <fullName evidence="1">Uncharacterized protein</fullName>
    </submittedName>
</protein>
<gene>
    <name evidence="1" type="ORF">SAMN06264849_105208</name>
</gene>
<accession>A0A521DAV0</accession>
<dbReference type="OrthoDB" id="9783544at2"/>
<dbReference type="InterPro" id="IPR027417">
    <property type="entry name" value="P-loop_NTPase"/>
</dbReference>
<proteinExistence type="predicted"/>
<dbReference type="AlphaFoldDB" id="A0A521DAV0"/>
<reference evidence="1 2" key="1">
    <citation type="submission" date="2017-05" db="EMBL/GenBank/DDBJ databases">
        <authorList>
            <person name="Varghese N."/>
            <person name="Submissions S."/>
        </authorList>
    </citation>
    <scope>NUCLEOTIDE SEQUENCE [LARGE SCALE GENOMIC DNA]</scope>
    <source>
        <strain evidence="1 2">DSM 45474</strain>
    </source>
</reference>
<sequence length="345" mass="37081">MSSEGIRSLAVAGLSKNAGKTTVLNHLAASLNEEGKPYGFVSIGVDGEERDVWTLKEKPPIVVPKGSLVATAAPLLDGMGGGWELLESTSLVSPLGPVILARSLQGGKMKLAGVTRAEGIREVVLRFLQQGARLVLVDGAYDRKAATSPWITDAAICVVGANLARTLDGVVEKTEEVIRRLTLPETVNPLERLAAETALANNRLVGVRDGAVEILPCSSLLLTEQAQEALAGRVWEAVALPGSLTDRGMHFFMKQNHAPAVILRDPTRCFVSMRVIRRFYRMGGTLSYWKGVRLIAVAINPVSPEGYVFDPKEMKERIADVCHPIPVFDAVRDGIRAIRSSLSGG</sequence>